<feature type="transmembrane region" description="Helical" evidence="5">
    <location>
        <begin position="428"/>
        <end position="450"/>
    </location>
</feature>
<feature type="transmembrane region" description="Helical" evidence="5">
    <location>
        <begin position="265"/>
        <end position="285"/>
    </location>
</feature>
<dbReference type="PANTHER" id="PTHR23501">
    <property type="entry name" value="MAJOR FACILITATOR SUPERFAMILY"/>
    <property type="match status" value="1"/>
</dbReference>
<evidence type="ECO:0000259" key="6">
    <source>
        <dbReference type="PROSITE" id="PS50850"/>
    </source>
</evidence>
<dbReference type="Pfam" id="PF07690">
    <property type="entry name" value="MFS_1"/>
    <property type="match status" value="1"/>
</dbReference>
<dbReference type="PANTHER" id="PTHR23501:SF154">
    <property type="entry name" value="MULTIDRUG-EFFLUX TRANSPORTER RV1634-RELATED"/>
    <property type="match status" value="1"/>
</dbReference>
<dbReference type="GO" id="GO:0005886">
    <property type="term" value="C:plasma membrane"/>
    <property type="evidence" value="ECO:0007669"/>
    <property type="project" value="UniProtKB-SubCell"/>
</dbReference>
<reference evidence="7 8" key="1">
    <citation type="submission" date="2018-11" db="EMBL/GenBank/DDBJ databases">
        <title>Sequencing the genomes of 1000 actinobacteria strains.</title>
        <authorList>
            <person name="Klenk H.-P."/>
        </authorList>
    </citation>
    <scope>NUCLEOTIDE SEQUENCE [LARGE SCALE GENOMIC DNA]</scope>
    <source>
        <strain evidence="7 8">DSM 14012</strain>
    </source>
</reference>
<feature type="transmembrane region" description="Helical" evidence="5">
    <location>
        <begin position="124"/>
        <end position="141"/>
    </location>
</feature>
<feature type="transmembrane region" description="Helical" evidence="5">
    <location>
        <begin position="96"/>
        <end position="118"/>
    </location>
</feature>
<accession>A0A3N2C5P0</accession>
<feature type="transmembrane region" description="Helical" evidence="5">
    <location>
        <begin position="64"/>
        <end position="84"/>
    </location>
</feature>
<dbReference type="InterPro" id="IPR020846">
    <property type="entry name" value="MFS_dom"/>
</dbReference>
<keyword evidence="4 5" id="KW-0472">Membrane</keyword>
<keyword evidence="8" id="KW-1185">Reference proteome</keyword>
<sequence>MTTATTPEPATGADPTPRDRGIFSRRFVLVTIGACALVFLGAFESLAVTTIMPLVSGELGGEQLYALAFAGPLAVSVIGMVAAGSVADRLGPVQPLLASVVLFLVGLLLAGTATTMWAVVAGRLVQSLGSGAMTVALYVLVARIYPPALHPRIFAGFAAAWVVPSLIGPFLAGVVAERFSWHWVFLGVVGLVVVATILLLPALRMLRASATERAERQAAEQESAEGSGEAATVARTGAELRRLGWAVLVAAAVLAVNLSTEFSGWTAWALPVVGAIVAILALRPLIPLGTLTARRGLPTVILVRGLTSAAFFGAEVYVPYLLTREHGLTPALAGLALTGGAIAWSLSSWLQGRLGDRLSNANAVQIGSSLVTVAVAIALSAALVGLPPAVPVVAWVVSGGGMGLMFPRLSVMTLAYSDERSQGFNSAAMSIGDAIGGALALAATGLAFTALDGSRVFAGLGWIAPGGIAFAGCFAIALVAGVGAVVVARRVSRSAEAGATG</sequence>
<dbReference type="InterPro" id="IPR036259">
    <property type="entry name" value="MFS_trans_sf"/>
</dbReference>
<evidence type="ECO:0000256" key="5">
    <source>
        <dbReference type="SAM" id="Phobius"/>
    </source>
</evidence>
<evidence type="ECO:0000313" key="7">
    <source>
        <dbReference type="EMBL" id="ROR82815.1"/>
    </source>
</evidence>
<dbReference type="EMBL" id="RKHL01000001">
    <property type="protein sequence ID" value="ROR82815.1"/>
    <property type="molecule type" value="Genomic_DNA"/>
</dbReference>
<dbReference type="Proteomes" id="UP000266915">
    <property type="component" value="Unassembled WGS sequence"/>
</dbReference>
<organism evidence="7 8">
    <name type="scientific">Plantibacter flavus</name>
    <dbReference type="NCBI Taxonomy" id="150123"/>
    <lineage>
        <taxon>Bacteria</taxon>
        <taxon>Bacillati</taxon>
        <taxon>Actinomycetota</taxon>
        <taxon>Actinomycetes</taxon>
        <taxon>Micrococcales</taxon>
        <taxon>Microbacteriaceae</taxon>
        <taxon>Plantibacter</taxon>
    </lineage>
</organism>
<evidence type="ECO:0000313" key="8">
    <source>
        <dbReference type="Proteomes" id="UP000266915"/>
    </source>
</evidence>
<feature type="transmembrane region" description="Helical" evidence="5">
    <location>
        <begin position="153"/>
        <end position="175"/>
    </location>
</feature>
<comment type="caution">
    <text evidence="7">The sequence shown here is derived from an EMBL/GenBank/DDBJ whole genome shotgun (WGS) entry which is preliminary data.</text>
</comment>
<dbReference type="GO" id="GO:0022857">
    <property type="term" value="F:transmembrane transporter activity"/>
    <property type="evidence" value="ECO:0007669"/>
    <property type="project" value="InterPro"/>
</dbReference>
<evidence type="ECO:0000256" key="3">
    <source>
        <dbReference type="ARBA" id="ARBA00022989"/>
    </source>
</evidence>
<dbReference type="AlphaFoldDB" id="A0A3N2C5P0"/>
<feature type="transmembrane region" description="Helical" evidence="5">
    <location>
        <begin position="243"/>
        <end position="259"/>
    </location>
</feature>
<dbReference type="Gene3D" id="1.20.1250.20">
    <property type="entry name" value="MFS general substrate transporter like domains"/>
    <property type="match status" value="2"/>
</dbReference>
<dbReference type="PRINTS" id="PR01036">
    <property type="entry name" value="TCRTETB"/>
</dbReference>
<evidence type="ECO:0000256" key="4">
    <source>
        <dbReference type="ARBA" id="ARBA00023136"/>
    </source>
</evidence>
<feature type="transmembrane region" description="Helical" evidence="5">
    <location>
        <begin position="297"/>
        <end position="322"/>
    </location>
</feature>
<proteinExistence type="predicted"/>
<dbReference type="RefSeq" id="WP_085512715.1">
    <property type="nucleotide sequence ID" value="NZ_FXAP01000004.1"/>
</dbReference>
<evidence type="ECO:0000256" key="2">
    <source>
        <dbReference type="ARBA" id="ARBA00022692"/>
    </source>
</evidence>
<feature type="transmembrane region" description="Helical" evidence="5">
    <location>
        <begin position="328"/>
        <end position="350"/>
    </location>
</feature>
<dbReference type="SUPFAM" id="SSF103473">
    <property type="entry name" value="MFS general substrate transporter"/>
    <property type="match status" value="1"/>
</dbReference>
<evidence type="ECO:0000256" key="1">
    <source>
        <dbReference type="ARBA" id="ARBA00004651"/>
    </source>
</evidence>
<dbReference type="PROSITE" id="PS50850">
    <property type="entry name" value="MFS"/>
    <property type="match status" value="1"/>
</dbReference>
<feature type="transmembrane region" description="Helical" evidence="5">
    <location>
        <begin position="181"/>
        <end position="203"/>
    </location>
</feature>
<feature type="transmembrane region" description="Helical" evidence="5">
    <location>
        <begin position="27"/>
        <end position="52"/>
    </location>
</feature>
<feature type="domain" description="Major facilitator superfamily (MFS) profile" evidence="6">
    <location>
        <begin position="30"/>
        <end position="492"/>
    </location>
</feature>
<comment type="subcellular location">
    <subcellularLocation>
        <location evidence="1">Cell membrane</location>
        <topology evidence="1">Multi-pass membrane protein</topology>
    </subcellularLocation>
</comment>
<protein>
    <submittedName>
        <fullName evidence="7">MFS transporter</fullName>
    </submittedName>
</protein>
<dbReference type="InterPro" id="IPR011701">
    <property type="entry name" value="MFS"/>
</dbReference>
<feature type="transmembrane region" description="Helical" evidence="5">
    <location>
        <begin position="462"/>
        <end position="487"/>
    </location>
</feature>
<keyword evidence="2 5" id="KW-0812">Transmembrane</keyword>
<gene>
    <name evidence="7" type="ORF">EDD42_2911</name>
</gene>
<feature type="transmembrane region" description="Helical" evidence="5">
    <location>
        <begin position="392"/>
        <end position="416"/>
    </location>
</feature>
<feature type="transmembrane region" description="Helical" evidence="5">
    <location>
        <begin position="362"/>
        <end position="386"/>
    </location>
</feature>
<name>A0A3N2C5P0_9MICO</name>
<keyword evidence="3 5" id="KW-1133">Transmembrane helix</keyword>